<name>A0A1M5ASV9_9BACT</name>
<feature type="chain" id="PRO_5009908843" description="Beta-galactosidase" evidence="6">
    <location>
        <begin position="21"/>
        <end position="817"/>
    </location>
</feature>
<feature type="signal peptide" evidence="6">
    <location>
        <begin position="1"/>
        <end position="20"/>
    </location>
</feature>
<dbReference type="PRINTS" id="PR00742">
    <property type="entry name" value="GLHYDRLASE35"/>
</dbReference>
<proteinExistence type="inferred from homology"/>
<dbReference type="EC" id="3.2.1.23" evidence="4"/>
<dbReference type="InterPro" id="IPR037110">
    <property type="entry name" value="Betagal_dom2_sf"/>
</dbReference>
<keyword evidence="6" id="KW-0732">Signal</keyword>
<reference evidence="9" key="1">
    <citation type="submission" date="2016-11" db="EMBL/GenBank/DDBJ databases">
        <authorList>
            <person name="Varghese N."/>
            <person name="Submissions S."/>
        </authorList>
    </citation>
    <scope>NUCLEOTIDE SEQUENCE [LARGE SCALE GENOMIC DNA]</scope>
    <source>
        <strain evidence="9">DSM 27370</strain>
    </source>
</reference>
<evidence type="ECO:0000259" key="7">
    <source>
        <dbReference type="Pfam" id="PF01301"/>
    </source>
</evidence>
<evidence type="ECO:0000256" key="1">
    <source>
        <dbReference type="ARBA" id="ARBA00009809"/>
    </source>
</evidence>
<evidence type="ECO:0000256" key="2">
    <source>
        <dbReference type="ARBA" id="ARBA00022801"/>
    </source>
</evidence>
<feature type="domain" description="Glycoside hydrolase 35 catalytic" evidence="7">
    <location>
        <begin position="58"/>
        <end position="405"/>
    </location>
</feature>
<evidence type="ECO:0000256" key="4">
    <source>
        <dbReference type="RuleBase" id="RU000675"/>
    </source>
</evidence>
<sequence length="817" mass="93122">MKKFAICVLTGLLVSISLNASDVYVKIEKPRYAKGSDMFHMGTATSPKGETLTFDSQSMLVNNTPVIPVMGEFHFSRVPEKRWRTELLKMKAGGITIVASYIFWIHHEEEEGVYNWQGQRNLRKFIELCKELEFPLVLRVGPWCHGECRNGGLPEWLVDSGLKLRNSNAEYMAKLRVWFNEIYKQTEGLYWKDGGPIMGVQLENEYRGRWEHLMDLKNMVRELGFDVPMYTRTGWPKLGSPATFGEIIPLYGDYSDGFWDRSLDEMPGDYRKAYLFRSFRNSTVIATEQLPKQSGEDNPEDFGYPYFTCELGGGMMPSYHRRINIAPMDIYAMALVKVGSGSNLPGYYMYHGGTNPDGKLTNLNEVQDSKMTNYNDLPVKSYDFQAPLGEFGQINPHYHLLRRMHMFLADFGSSLALMTPNFPQDSTWQLRWSVRSDGNSGYVFVNNYERLKEMGQKKDIRFVVELPDKTLTFPETPITIPMNTSFIMPFNLKLGGANLSYATAQLITKLDERKVNKQTLFFTQIADIPVQFVFDEQNTTINKASVDIQQKDGKLYLNNIKPGRDIAISITDSEGMVTDIVVLDDTTSLQLWKGKLADKEYVFISDNELTYNGSSLNLTTTDDKVSVSVYPGFGSVNTKTKELTASKDGIFFTYSDSLPPAELPKITGSRIKAAGPLRSITMGGAKLVEAPKDKDFANAEVFQIGIEYDVSRDIYLKLPYLGDVARIYSDDKLLTDNFYNGKDFEVGLNWFFSNEVMENNPHNNRIKILRFEILPLRKSTPIYIQEQYRPSFGSNESIALSAKVQYYEKRTVHLNIK</sequence>
<dbReference type="InterPro" id="IPR017853">
    <property type="entry name" value="GH"/>
</dbReference>
<dbReference type="PANTHER" id="PTHR23421">
    <property type="entry name" value="BETA-GALACTOSIDASE RELATED"/>
    <property type="match status" value="1"/>
</dbReference>
<dbReference type="InterPro" id="IPR031330">
    <property type="entry name" value="Gly_Hdrlase_35_cat"/>
</dbReference>
<dbReference type="SUPFAM" id="SSF51445">
    <property type="entry name" value="(Trans)glycosidases"/>
    <property type="match status" value="1"/>
</dbReference>
<evidence type="ECO:0000256" key="3">
    <source>
        <dbReference type="ARBA" id="ARBA00023295"/>
    </source>
</evidence>
<gene>
    <name evidence="8" type="ORF">SAMN05444362_105142</name>
</gene>
<comment type="similarity">
    <text evidence="1 5">Belongs to the glycosyl hydrolase 35 family.</text>
</comment>
<dbReference type="OrthoDB" id="703126at2"/>
<evidence type="ECO:0000313" key="8">
    <source>
        <dbReference type="EMBL" id="SHF33032.1"/>
    </source>
</evidence>
<keyword evidence="2 4" id="KW-0378">Hydrolase</keyword>
<accession>A0A1M5ASV9</accession>
<evidence type="ECO:0000256" key="6">
    <source>
        <dbReference type="SAM" id="SignalP"/>
    </source>
</evidence>
<dbReference type="RefSeq" id="WP_062180605.1">
    <property type="nucleotide sequence ID" value="NZ_BBXL01000010.1"/>
</dbReference>
<dbReference type="InterPro" id="IPR001944">
    <property type="entry name" value="Glycoside_Hdrlase_35"/>
</dbReference>
<dbReference type="Gene3D" id="3.20.20.80">
    <property type="entry name" value="Glycosidases"/>
    <property type="match status" value="1"/>
</dbReference>
<dbReference type="GO" id="GO:0005975">
    <property type="term" value="P:carbohydrate metabolic process"/>
    <property type="evidence" value="ECO:0007669"/>
    <property type="project" value="InterPro"/>
</dbReference>
<evidence type="ECO:0000256" key="5">
    <source>
        <dbReference type="RuleBase" id="RU003679"/>
    </source>
</evidence>
<dbReference type="PROSITE" id="PS01182">
    <property type="entry name" value="GLYCOSYL_HYDROL_F35"/>
    <property type="match status" value="1"/>
</dbReference>
<comment type="catalytic activity">
    <reaction evidence="4">
        <text>Hydrolysis of terminal non-reducing beta-D-galactose residues in beta-D-galactosides.</text>
        <dbReference type="EC" id="3.2.1.23"/>
    </reaction>
</comment>
<keyword evidence="9" id="KW-1185">Reference proteome</keyword>
<dbReference type="GO" id="GO:0004565">
    <property type="term" value="F:beta-galactosidase activity"/>
    <property type="evidence" value="ECO:0007669"/>
    <property type="project" value="UniProtKB-EC"/>
</dbReference>
<protein>
    <recommendedName>
        <fullName evidence="4">Beta-galactosidase</fullName>
        <ecNumber evidence="4">3.2.1.23</ecNumber>
    </recommendedName>
</protein>
<dbReference type="InterPro" id="IPR019801">
    <property type="entry name" value="Glyco_hydro_35_CS"/>
</dbReference>
<evidence type="ECO:0000313" key="9">
    <source>
        <dbReference type="Proteomes" id="UP000184480"/>
    </source>
</evidence>
<dbReference type="Proteomes" id="UP000184480">
    <property type="component" value="Unassembled WGS sequence"/>
</dbReference>
<dbReference type="Pfam" id="PF01301">
    <property type="entry name" value="Glyco_hydro_35"/>
    <property type="match status" value="1"/>
</dbReference>
<dbReference type="STRING" id="1346286.SAMN05444362_105142"/>
<dbReference type="Gene3D" id="2.102.20.10">
    <property type="entry name" value="Beta-galactosidase, domain 2"/>
    <property type="match status" value="1"/>
</dbReference>
<organism evidence="8 9">
    <name type="scientific">Dysgonomonas macrotermitis</name>
    <dbReference type="NCBI Taxonomy" id="1346286"/>
    <lineage>
        <taxon>Bacteria</taxon>
        <taxon>Pseudomonadati</taxon>
        <taxon>Bacteroidota</taxon>
        <taxon>Bacteroidia</taxon>
        <taxon>Bacteroidales</taxon>
        <taxon>Dysgonomonadaceae</taxon>
        <taxon>Dysgonomonas</taxon>
    </lineage>
</organism>
<dbReference type="EMBL" id="FQUC01000005">
    <property type="protein sequence ID" value="SHF33032.1"/>
    <property type="molecule type" value="Genomic_DNA"/>
</dbReference>
<keyword evidence="3 4" id="KW-0326">Glycosidase</keyword>
<dbReference type="AlphaFoldDB" id="A0A1M5ASV9"/>